<dbReference type="AlphaFoldDB" id="A0A1X7TXJ6"/>
<accession>A0A1X7TXJ6</accession>
<protein>
    <submittedName>
        <fullName evidence="1">Uncharacterized protein</fullName>
    </submittedName>
</protein>
<dbReference type="SUPFAM" id="SSF140996">
    <property type="entry name" value="Hermes dimerisation domain"/>
    <property type="match status" value="1"/>
</dbReference>
<evidence type="ECO:0000313" key="1">
    <source>
        <dbReference type="EnsemblMetazoa" id="Aqu2.1.19831_001"/>
    </source>
</evidence>
<organism evidence="1">
    <name type="scientific">Amphimedon queenslandica</name>
    <name type="common">Sponge</name>
    <dbReference type="NCBI Taxonomy" id="400682"/>
    <lineage>
        <taxon>Eukaryota</taxon>
        <taxon>Metazoa</taxon>
        <taxon>Porifera</taxon>
        <taxon>Demospongiae</taxon>
        <taxon>Heteroscleromorpha</taxon>
        <taxon>Haplosclerida</taxon>
        <taxon>Niphatidae</taxon>
        <taxon>Amphimedon</taxon>
    </lineage>
</organism>
<name>A0A1X7TXJ6_AMPQE</name>
<dbReference type="EnsemblMetazoa" id="Aqu2.1.19831_001">
    <property type="protein sequence ID" value="Aqu2.1.19831_001"/>
    <property type="gene ID" value="Aqu2.1.19831"/>
</dbReference>
<dbReference type="InParanoid" id="A0A1X7TXJ6"/>
<proteinExistence type="predicted"/>
<sequence length="115" mass="12829">MDVSTASQGGVQLTLDQSITRTCVRDINDPKAQAVHRKVGEMIALNFQTFSIIHDRGFSFQLSLLEPRYVIPSRRYMTEVVIPSIYNGLAKQVKQELSGVMPSTFTLDICSAHVN</sequence>
<reference evidence="1" key="1">
    <citation type="submission" date="2017-05" db="UniProtKB">
        <authorList>
            <consortium name="EnsemblMetazoa"/>
        </authorList>
    </citation>
    <scope>IDENTIFICATION</scope>
</reference>